<comment type="subcellular location">
    <subcellularLocation>
        <location evidence="1">Cell outer membrane</location>
    </subcellularLocation>
</comment>
<dbReference type="PANTHER" id="PTHR30329">
    <property type="entry name" value="STATOR ELEMENT OF FLAGELLAR MOTOR COMPLEX"/>
    <property type="match status" value="1"/>
</dbReference>
<evidence type="ECO:0000256" key="2">
    <source>
        <dbReference type="ARBA" id="ARBA00023136"/>
    </source>
</evidence>
<reference evidence="7 8" key="1">
    <citation type="submission" date="2020-02" db="EMBL/GenBank/DDBJ databases">
        <title>Draft genome sequence of two Spirosoma agri KCTC 52727 and Spirosoma terrae KCTC 52035.</title>
        <authorList>
            <person name="Rojas J."/>
            <person name="Ambika Manirajan B."/>
            <person name="Ratering S."/>
            <person name="Suarez C."/>
            <person name="Schnell S."/>
        </authorList>
    </citation>
    <scope>NUCLEOTIDE SEQUENCE [LARGE SCALE GENOMIC DNA]</scope>
    <source>
        <strain evidence="7 8">KCTC 52727</strain>
    </source>
</reference>
<accession>A0A6M0IQQ1</accession>
<feature type="domain" description="OmpA-like" evidence="5">
    <location>
        <begin position="236"/>
        <end position="350"/>
    </location>
</feature>
<dbReference type="InterPro" id="IPR037524">
    <property type="entry name" value="PA14/GLEYA"/>
</dbReference>
<dbReference type="Gene3D" id="3.90.182.10">
    <property type="entry name" value="Toxin - Anthrax Protective Antigen,domain 1"/>
    <property type="match status" value="1"/>
</dbReference>
<evidence type="ECO:0000256" key="3">
    <source>
        <dbReference type="ARBA" id="ARBA00023237"/>
    </source>
</evidence>
<dbReference type="PROSITE" id="PS51820">
    <property type="entry name" value="PA14"/>
    <property type="match status" value="1"/>
</dbReference>
<keyword evidence="3" id="KW-0998">Cell outer membrane</keyword>
<evidence type="ECO:0000259" key="5">
    <source>
        <dbReference type="PROSITE" id="PS51123"/>
    </source>
</evidence>
<dbReference type="SUPFAM" id="SSF103088">
    <property type="entry name" value="OmpA-like"/>
    <property type="match status" value="1"/>
</dbReference>
<feature type="domain" description="PA14" evidence="6">
    <location>
        <begin position="6"/>
        <end position="143"/>
    </location>
</feature>
<dbReference type="PRINTS" id="PR01021">
    <property type="entry name" value="OMPADOMAIN"/>
</dbReference>
<sequence>MVLYAKAQPGLKGDYYTGTNFERKILTRVDPELNFHWNRNGPATNMPRSYYSIRWTGKIMAPVTGQYGFFAKVDDGIRVWVGNKKVMDSWQLNDSKNYSGTILLEAGRYYDLRVDYFNAMLGGELELHWKRPDQKKPLIRFSDNSGDLITAQYFRQAAPPVAVEAKPVKPAPIPPPPKPAQPIGKPVRDIAKVTPKPVSPASPVAKPVIVPKPVSETTVIAVTPQPASAPEPQSGLTAGETVVLRNVQFEQSSYSLLPESSIELDKLVAALKTNAQWRIDVAGHTDNVGDPRLNRALSENRAKVVATYLIRHGIAEERIETKGYGGSQPIADNAIETERVKNRRVAITVR</sequence>
<evidence type="ECO:0000259" key="6">
    <source>
        <dbReference type="PROSITE" id="PS51820"/>
    </source>
</evidence>
<dbReference type="Gene3D" id="3.30.1330.60">
    <property type="entry name" value="OmpA-like domain"/>
    <property type="match status" value="1"/>
</dbReference>
<organism evidence="7 8">
    <name type="scientific">Spirosoma agri</name>
    <dbReference type="NCBI Taxonomy" id="1987381"/>
    <lineage>
        <taxon>Bacteria</taxon>
        <taxon>Pseudomonadati</taxon>
        <taxon>Bacteroidota</taxon>
        <taxon>Cytophagia</taxon>
        <taxon>Cytophagales</taxon>
        <taxon>Cytophagaceae</taxon>
        <taxon>Spirosoma</taxon>
    </lineage>
</organism>
<dbReference type="Proteomes" id="UP000477386">
    <property type="component" value="Unassembled WGS sequence"/>
</dbReference>
<dbReference type="EMBL" id="JAAGNZ010000002">
    <property type="protein sequence ID" value="NEU69273.1"/>
    <property type="molecule type" value="Genomic_DNA"/>
</dbReference>
<dbReference type="InterPro" id="IPR006665">
    <property type="entry name" value="OmpA-like"/>
</dbReference>
<evidence type="ECO:0000313" key="7">
    <source>
        <dbReference type="EMBL" id="NEU69273.1"/>
    </source>
</evidence>
<evidence type="ECO:0000256" key="1">
    <source>
        <dbReference type="ARBA" id="ARBA00004442"/>
    </source>
</evidence>
<dbReference type="InterPro" id="IPR006664">
    <property type="entry name" value="OMP_bac"/>
</dbReference>
<dbReference type="InterPro" id="IPR011658">
    <property type="entry name" value="PA14_dom"/>
</dbReference>
<proteinExistence type="predicted"/>
<dbReference type="SMART" id="SM00758">
    <property type="entry name" value="PA14"/>
    <property type="match status" value="1"/>
</dbReference>
<dbReference type="PANTHER" id="PTHR30329:SF21">
    <property type="entry name" value="LIPOPROTEIN YIAD-RELATED"/>
    <property type="match status" value="1"/>
</dbReference>
<dbReference type="InterPro" id="IPR036737">
    <property type="entry name" value="OmpA-like_sf"/>
</dbReference>
<comment type="caution">
    <text evidence="7">The sequence shown here is derived from an EMBL/GenBank/DDBJ whole genome shotgun (WGS) entry which is preliminary data.</text>
</comment>
<evidence type="ECO:0000256" key="4">
    <source>
        <dbReference type="PROSITE-ProRule" id="PRU00473"/>
    </source>
</evidence>
<dbReference type="AlphaFoldDB" id="A0A6M0IQQ1"/>
<dbReference type="Pfam" id="PF00691">
    <property type="entry name" value="OmpA"/>
    <property type="match status" value="1"/>
</dbReference>
<keyword evidence="8" id="KW-1185">Reference proteome</keyword>
<protein>
    <submittedName>
        <fullName evidence="7">OmpA family protein</fullName>
    </submittedName>
</protein>
<evidence type="ECO:0000313" key="8">
    <source>
        <dbReference type="Proteomes" id="UP000477386"/>
    </source>
</evidence>
<keyword evidence="2 4" id="KW-0472">Membrane</keyword>
<dbReference type="Pfam" id="PF07691">
    <property type="entry name" value="PA14"/>
    <property type="match status" value="1"/>
</dbReference>
<dbReference type="InterPro" id="IPR050330">
    <property type="entry name" value="Bact_OuterMem_StrucFunc"/>
</dbReference>
<dbReference type="GO" id="GO:0009279">
    <property type="term" value="C:cell outer membrane"/>
    <property type="evidence" value="ECO:0007669"/>
    <property type="project" value="UniProtKB-SubCell"/>
</dbReference>
<dbReference type="SUPFAM" id="SSF56988">
    <property type="entry name" value="Anthrax protective antigen"/>
    <property type="match status" value="1"/>
</dbReference>
<dbReference type="CDD" id="cd07185">
    <property type="entry name" value="OmpA_C-like"/>
    <property type="match status" value="1"/>
</dbReference>
<gene>
    <name evidence="7" type="ORF">GK091_20465</name>
</gene>
<dbReference type="PROSITE" id="PS51123">
    <property type="entry name" value="OMPA_2"/>
    <property type="match status" value="1"/>
</dbReference>
<name>A0A6M0IQQ1_9BACT</name>